<evidence type="ECO:0000313" key="2">
    <source>
        <dbReference type="EMBL" id="CAG9765696.1"/>
    </source>
</evidence>
<feature type="compositionally biased region" description="Basic and acidic residues" evidence="1">
    <location>
        <begin position="613"/>
        <end position="625"/>
    </location>
</feature>
<feature type="compositionally biased region" description="Polar residues" evidence="1">
    <location>
        <begin position="163"/>
        <end position="181"/>
    </location>
</feature>
<feature type="compositionally biased region" description="Basic and acidic residues" evidence="1">
    <location>
        <begin position="802"/>
        <end position="815"/>
    </location>
</feature>
<feature type="compositionally biased region" description="Basic and acidic residues" evidence="1">
    <location>
        <begin position="143"/>
        <end position="153"/>
    </location>
</feature>
<feature type="compositionally biased region" description="Basic and acidic residues" evidence="1">
    <location>
        <begin position="391"/>
        <end position="403"/>
    </location>
</feature>
<organism evidence="2 3">
    <name type="scientific">Ceutorhynchus assimilis</name>
    <name type="common">cabbage seed weevil</name>
    <dbReference type="NCBI Taxonomy" id="467358"/>
    <lineage>
        <taxon>Eukaryota</taxon>
        <taxon>Metazoa</taxon>
        <taxon>Ecdysozoa</taxon>
        <taxon>Arthropoda</taxon>
        <taxon>Hexapoda</taxon>
        <taxon>Insecta</taxon>
        <taxon>Pterygota</taxon>
        <taxon>Neoptera</taxon>
        <taxon>Endopterygota</taxon>
        <taxon>Coleoptera</taxon>
        <taxon>Polyphaga</taxon>
        <taxon>Cucujiformia</taxon>
        <taxon>Curculionidae</taxon>
        <taxon>Ceutorhynchinae</taxon>
        <taxon>Ceutorhynchus</taxon>
    </lineage>
</organism>
<dbReference type="Proteomes" id="UP001152799">
    <property type="component" value="Chromosome 3"/>
</dbReference>
<feature type="compositionally biased region" description="Acidic residues" evidence="1">
    <location>
        <begin position="940"/>
        <end position="951"/>
    </location>
</feature>
<feature type="compositionally biased region" description="Basic and acidic residues" evidence="1">
    <location>
        <begin position="704"/>
        <end position="719"/>
    </location>
</feature>
<gene>
    <name evidence="2" type="ORF">CEUTPL_LOCUS6301</name>
</gene>
<evidence type="ECO:0000256" key="1">
    <source>
        <dbReference type="SAM" id="MobiDB-lite"/>
    </source>
</evidence>
<feature type="region of interest" description="Disordered" evidence="1">
    <location>
        <begin position="473"/>
        <end position="956"/>
    </location>
</feature>
<dbReference type="AlphaFoldDB" id="A0A9N9MIV5"/>
<feature type="compositionally biased region" description="Basic and acidic residues" evidence="1">
    <location>
        <begin position="290"/>
        <end position="302"/>
    </location>
</feature>
<feature type="compositionally biased region" description="Acidic residues" evidence="1">
    <location>
        <begin position="691"/>
        <end position="703"/>
    </location>
</feature>
<feature type="compositionally biased region" description="Polar residues" evidence="1">
    <location>
        <begin position="276"/>
        <end position="286"/>
    </location>
</feature>
<feature type="compositionally biased region" description="Basic and acidic residues" evidence="1">
    <location>
        <begin position="324"/>
        <end position="336"/>
    </location>
</feature>
<feature type="compositionally biased region" description="Polar residues" evidence="1">
    <location>
        <begin position="478"/>
        <end position="489"/>
    </location>
</feature>
<proteinExistence type="predicted"/>
<feature type="compositionally biased region" description="Basic and acidic residues" evidence="1">
    <location>
        <begin position="86"/>
        <end position="98"/>
    </location>
</feature>
<feature type="compositionally biased region" description="Low complexity" evidence="1">
    <location>
        <begin position="65"/>
        <end position="85"/>
    </location>
</feature>
<sequence>MSNGRHICVCGREHGKGPVIITISTCKHKDSANGGTSVHVSAPPKATDTKSITSSITSDDRQKSSIRSGAAGASSSSRKSVAIGTEGEKESSKEDKETAWFPNDGGEIDKAEGDVSIDSVYLQKKYKETRYIDEDAVNTTTPEIERSKEDIKTETASNEDEASNGTPSAPSSAVETSSTSRKSVDSETEVEKESPKEDKETSWLPQGGGQIDKEDEDALGRSTPENERSKEDVKTVESTPTPSKEDEASIYVPALEEPLDETQRSGMPPVPLDAVETSSSSRKSVASETESEKESPKEDKETSWLPQGGGEIDKEEEDAVKPSSLEHQESKEDVKTVEPAPTSSKEDEASIYVPALEEPLDETQRPEMPPVPLDAVETSSSSRKSVASETESEKESPKEDKETSWLPQGGGEIDKEEEDAVKPSSLEHQESKEDVKTVEPAPTSLNDDEASIYVPALEEPLDETQKYRTRLVSWGAVDTSSSSRNSVASGTKGEEETPKDDNGGGKINKEDGDAVETSIAEKERSKEDVKTVEPTQTSSNEDEASIYVPALEKPVDETQKYRSRSVSWDAVDSSSSSRNSVASGTKGEEETPKDDNDGGEIDKEDEDAVETSTPEKKRSKEDVKTVKPTQTSSNEDEASIYVSALEEPVDETQKYRTRSVSWGAVETSLSSRNSVASGRTGQEEIPKDDNGEGEIDKEDEDAVETSRPEKERSKEDVKTVEPTQTSSNEDEPSIYVSAVEEPVDETQKHRTRSVSWDAVETSSSSRKSAASGTKDEEETPKNDNGGGKIDKSEEDENAVETSRPEKERSKEDVKTVEPTQTSSNEDEPSIYVPEESPKEDEETASLPKGGREIDKGSVSGIQFIYKETHFVEEPVETNTPENNRSKEDDVIPVESTPSPSNEDETSIYMPAREEPLDETQKSPPESVADVQESQNKQPEDTTDEPTEEADENSNNVNIMMLTETAVNTMPFLEKLFRFRQGHGSKSMPSFDEEQKDENSDCTMEIFMFEKHVKDCRRIKMLKTLDENSFHDGDSWVGSIGRFSFPTCRDEFHSNESSRTTLESDESHNNGSDSEKRH</sequence>
<feature type="compositionally biased region" description="Low complexity" evidence="1">
    <location>
        <begin position="564"/>
        <end position="583"/>
    </location>
</feature>
<feature type="compositionally biased region" description="Polar residues" evidence="1">
    <location>
        <begin position="377"/>
        <end position="387"/>
    </location>
</feature>
<dbReference type="EMBL" id="OU892279">
    <property type="protein sequence ID" value="CAG9765696.1"/>
    <property type="molecule type" value="Genomic_DNA"/>
</dbReference>
<feature type="compositionally biased region" description="Basic and acidic residues" evidence="1">
    <location>
        <begin position="182"/>
        <end position="201"/>
    </location>
</feature>
<feature type="compositionally biased region" description="Basic and acidic residues" evidence="1">
    <location>
        <begin position="681"/>
        <end position="690"/>
    </location>
</feature>
<feature type="compositionally biased region" description="Low complexity" evidence="1">
    <location>
        <begin position="762"/>
        <end position="771"/>
    </location>
</feature>
<feature type="compositionally biased region" description="Basic and acidic residues" evidence="1">
    <location>
        <begin position="425"/>
        <end position="437"/>
    </location>
</feature>
<feature type="compositionally biased region" description="Basic and acidic residues" evidence="1">
    <location>
        <begin position="224"/>
        <end position="235"/>
    </location>
</feature>
<accession>A0A9N9MIV5</accession>
<feature type="region of interest" description="Disordered" evidence="1">
    <location>
        <begin position="1050"/>
        <end position="1077"/>
    </location>
</feature>
<feature type="compositionally biased region" description="Basic and acidic residues" evidence="1">
    <location>
        <begin position="911"/>
        <end position="920"/>
    </location>
</feature>
<evidence type="ECO:0000313" key="3">
    <source>
        <dbReference type="Proteomes" id="UP001152799"/>
    </source>
</evidence>
<feature type="compositionally biased region" description="Acidic residues" evidence="1">
    <location>
        <begin position="597"/>
        <end position="609"/>
    </location>
</feature>
<keyword evidence="3" id="KW-1185">Reference proteome</keyword>
<protein>
    <submittedName>
        <fullName evidence="2">Uncharacterized protein</fullName>
    </submittedName>
</protein>
<name>A0A9N9MIV5_9CUCU</name>
<reference evidence="2" key="1">
    <citation type="submission" date="2022-01" db="EMBL/GenBank/DDBJ databases">
        <authorList>
            <person name="King R."/>
        </authorList>
    </citation>
    <scope>NUCLEOTIDE SEQUENCE</scope>
</reference>
<feature type="compositionally biased region" description="Basic and acidic residues" evidence="1">
    <location>
        <begin position="1064"/>
        <end position="1077"/>
    </location>
</feature>
<feature type="compositionally biased region" description="Basic and acidic residues" evidence="1">
    <location>
        <begin position="586"/>
        <end position="596"/>
    </location>
</feature>
<feature type="compositionally biased region" description="Polar residues" evidence="1">
    <location>
        <begin position="667"/>
        <end position="680"/>
    </location>
</feature>
<feature type="region of interest" description="Disordered" evidence="1">
    <location>
        <begin position="29"/>
        <end position="454"/>
    </location>
</feature>
<feature type="compositionally biased region" description="Basic and acidic residues" evidence="1">
    <location>
        <begin position="492"/>
        <end position="512"/>
    </location>
</feature>
<feature type="compositionally biased region" description="Basic and acidic residues" evidence="1">
    <location>
        <begin position="519"/>
        <end position="531"/>
    </location>
</feature>